<feature type="transmembrane region" description="Helical" evidence="2">
    <location>
        <begin position="360"/>
        <end position="378"/>
    </location>
</feature>
<feature type="transmembrane region" description="Helical" evidence="2">
    <location>
        <begin position="44"/>
        <end position="66"/>
    </location>
</feature>
<feature type="transmembrane region" description="Helical" evidence="2">
    <location>
        <begin position="407"/>
        <end position="424"/>
    </location>
</feature>
<dbReference type="EMBL" id="FNKK01000002">
    <property type="protein sequence ID" value="SDQ80574.1"/>
    <property type="molecule type" value="Genomic_DNA"/>
</dbReference>
<accession>A0A1H1DVQ5</accession>
<evidence type="ECO:0000256" key="1">
    <source>
        <dbReference type="SAM" id="MobiDB-lite"/>
    </source>
</evidence>
<feature type="transmembrane region" description="Helical" evidence="2">
    <location>
        <begin position="214"/>
        <end position="236"/>
    </location>
</feature>
<keyword evidence="2" id="KW-0812">Transmembrane</keyword>
<name>A0A1H1DVQ5_9ACTN</name>
<feature type="transmembrane region" description="Helical" evidence="2">
    <location>
        <begin position="276"/>
        <end position="300"/>
    </location>
</feature>
<organism evidence="3 4">
    <name type="scientific">Thermostaphylospora chromogena</name>
    <dbReference type="NCBI Taxonomy" id="35622"/>
    <lineage>
        <taxon>Bacteria</taxon>
        <taxon>Bacillati</taxon>
        <taxon>Actinomycetota</taxon>
        <taxon>Actinomycetes</taxon>
        <taxon>Streptosporangiales</taxon>
        <taxon>Thermomonosporaceae</taxon>
        <taxon>Thermostaphylospora</taxon>
    </lineage>
</organism>
<feature type="region of interest" description="Disordered" evidence="1">
    <location>
        <begin position="1"/>
        <end position="24"/>
    </location>
</feature>
<dbReference type="AlphaFoldDB" id="A0A1H1DVQ5"/>
<keyword evidence="2" id="KW-0472">Membrane</keyword>
<dbReference type="Proteomes" id="UP000217103">
    <property type="component" value="Unassembled WGS sequence"/>
</dbReference>
<feature type="transmembrane region" description="Helical" evidence="2">
    <location>
        <begin position="184"/>
        <end position="202"/>
    </location>
</feature>
<protein>
    <submittedName>
        <fullName evidence="3">Uncharacterized protein</fullName>
    </submittedName>
</protein>
<sequence length="447" mass="49131">MPGMSATPGLTSPPRPAPTDGRPSRLPSPFSLPVHMFRILGRCWIGLTLWFAAGELVRFALIYLGTEISHGDYRQVRLVLTMLIFTILVAARLVVIVGMLYTVRDALTEIRARRAEGNDNERFLEALDRVAPAFAVIYLTWGIVSEDAYEFVRFDAQHRLDEPVIAALQKVESTAARGLIDMDVTVSAVLMAAAWVVGQIYGRMYDNGKGRFSGSIAAFAELAFFLFGLNATLMLINERSDWLAHRSVIAGTSEMIEDAKGKIPGWEAFWTWVGEVWPYAVEALVLPLMWLAVAILVYGADVNDTRAAIRGTRLDAAAAQLDRTHKLTRLTVAKVTTSMQERWIPIFHALRLTVRGGAPLYGMLCLCYVGLQIAAWYGERGVRHLVGGDTSFDAIVAQRPVETVFEFLLTVLTMCLLAATFDIASTRARAMNAGDGSSGARSRAVNG</sequence>
<reference evidence="3 4" key="1">
    <citation type="submission" date="2016-10" db="EMBL/GenBank/DDBJ databases">
        <authorList>
            <person name="de Groot N.N."/>
        </authorList>
    </citation>
    <scope>NUCLEOTIDE SEQUENCE [LARGE SCALE GENOMIC DNA]</scope>
    <source>
        <strain evidence="3 4">DSM 43794</strain>
    </source>
</reference>
<feature type="transmembrane region" description="Helical" evidence="2">
    <location>
        <begin position="123"/>
        <end position="144"/>
    </location>
</feature>
<proteinExistence type="predicted"/>
<gene>
    <name evidence="3" type="ORF">SAMN04489764_2191</name>
</gene>
<evidence type="ECO:0000313" key="3">
    <source>
        <dbReference type="EMBL" id="SDQ80574.1"/>
    </source>
</evidence>
<evidence type="ECO:0000313" key="4">
    <source>
        <dbReference type="Proteomes" id="UP000217103"/>
    </source>
</evidence>
<dbReference type="STRING" id="35622.SAMN04489764_2191"/>
<feature type="transmembrane region" description="Helical" evidence="2">
    <location>
        <begin position="78"/>
        <end position="103"/>
    </location>
</feature>
<keyword evidence="4" id="KW-1185">Reference proteome</keyword>
<evidence type="ECO:0000256" key="2">
    <source>
        <dbReference type="SAM" id="Phobius"/>
    </source>
</evidence>
<keyword evidence="2" id="KW-1133">Transmembrane helix</keyword>